<dbReference type="OrthoDB" id="1357763at2"/>
<keyword evidence="3" id="KW-1185">Reference proteome</keyword>
<feature type="domain" description="Beta-lactamase-related" evidence="1">
    <location>
        <begin position="43"/>
        <end position="328"/>
    </location>
</feature>
<evidence type="ECO:0000313" key="2">
    <source>
        <dbReference type="EMBL" id="PHN08243.1"/>
    </source>
</evidence>
<dbReference type="Proteomes" id="UP000223913">
    <property type="component" value="Unassembled WGS sequence"/>
</dbReference>
<dbReference type="SUPFAM" id="SSF56601">
    <property type="entry name" value="beta-lactamase/transpeptidase-like"/>
    <property type="match status" value="1"/>
</dbReference>
<sequence>MSASQSEIHHMKFLITTLLTFCFTCNILAQQDVPEKINDWLREENVPAIGIGLIKGGSLEMARVFGELEAGTPAPDQTIFNVASLTKPIVAVLTLQLVTDGQWDLDEPLARYWTDPDIADDPLTQKLTTRHVLSHQTGFKNWRRMYDDQKLAFEFEPGTKFQYSGEGYEYLRRALKNKFGKTLDQLVADHLFQAYGMEDSRLIWDADMADQPFATGHNVEGVAYETFKRENANAADDLLVSVEDYCRFVMGVMQKEGLSDAVFADMVSPQVQANDRVAFGLGWMIIPDLSDGSYALMHTGGDQGVRAIAILFPQSQDGIVLFTNGDNGVSVMAKVMGAIFEKGGEVLSVLN</sequence>
<reference evidence="2 3" key="1">
    <citation type="submission" date="2017-10" db="EMBL/GenBank/DDBJ databases">
        <title>The draft genome sequence of Lewinella nigricans NBRC 102662.</title>
        <authorList>
            <person name="Wang K."/>
        </authorList>
    </citation>
    <scope>NUCLEOTIDE SEQUENCE [LARGE SCALE GENOMIC DNA]</scope>
    <source>
        <strain evidence="2 3">NBRC 102662</strain>
    </source>
</reference>
<gene>
    <name evidence="2" type="ORF">CRP01_02665</name>
</gene>
<dbReference type="EMBL" id="PDUD01000002">
    <property type="protein sequence ID" value="PHN08243.1"/>
    <property type="molecule type" value="Genomic_DNA"/>
</dbReference>
<dbReference type="PANTHER" id="PTHR43283">
    <property type="entry name" value="BETA-LACTAMASE-RELATED"/>
    <property type="match status" value="1"/>
</dbReference>
<dbReference type="InterPro" id="IPR012338">
    <property type="entry name" value="Beta-lactam/transpept-like"/>
</dbReference>
<name>A0A2D0NKH6_FLAN2</name>
<dbReference type="PANTHER" id="PTHR43283:SF18">
    <property type="match status" value="1"/>
</dbReference>
<dbReference type="InterPro" id="IPR001466">
    <property type="entry name" value="Beta-lactam-related"/>
</dbReference>
<evidence type="ECO:0000313" key="3">
    <source>
        <dbReference type="Proteomes" id="UP000223913"/>
    </source>
</evidence>
<evidence type="ECO:0000259" key="1">
    <source>
        <dbReference type="Pfam" id="PF00144"/>
    </source>
</evidence>
<dbReference type="Gene3D" id="3.40.710.10">
    <property type="entry name" value="DD-peptidase/beta-lactamase superfamily"/>
    <property type="match status" value="1"/>
</dbReference>
<dbReference type="Pfam" id="PF00144">
    <property type="entry name" value="Beta-lactamase"/>
    <property type="match status" value="1"/>
</dbReference>
<protein>
    <recommendedName>
        <fullName evidence="1">Beta-lactamase-related domain-containing protein</fullName>
    </recommendedName>
</protein>
<proteinExistence type="predicted"/>
<comment type="caution">
    <text evidence="2">The sequence shown here is derived from an EMBL/GenBank/DDBJ whole genome shotgun (WGS) entry which is preliminary data.</text>
</comment>
<organism evidence="2 3">
    <name type="scientific">Flavilitoribacter nigricans (strain ATCC 23147 / DSM 23189 / NBRC 102662 / NCIMB 1420 / SS-2)</name>
    <name type="common">Lewinella nigricans</name>
    <dbReference type="NCBI Taxonomy" id="1122177"/>
    <lineage>
        <taxon>Bacteria</taxon>
        <taxon>Pseudomonadati</taxon>
        <taxon>Bacteroidota</taxon>
        <taxon>Saprospiria</taxon>
        <taxon>Saprospirales</taxon>
        <taxon>Lewinellaceae</taxon>
        <taxon>Flavilitoribacter</taxon>
    </lineage>
</organism>
<accession>A0A2D0NKH6</accession>
<dbReference type="InterPro" id="IPR050789">
    <property type="entry name" value="Diverse_Enzym_Activities"/>
</dbReference>
<dbReference type="AlphaFoldDB" id="A0A2D0NKH6"/>